<dbReference type="PANTHER" id="PTHR32432">
    <property type="entry name" value="CELL DIVISION PROTEIN FTSA-RELATED"/>
    <property type="match status" value="1"/>
</dbReference>
<name>A0A2H0VBB8_9BACT</name>
<evidence type="ECO:0000313" key="1">
    <source>
        <dbReference type="EMBL" id="PIR96392.1"/>
    </source>
</evidence>
<dbReference type="SUPFAM" id="SSF53067">
    <property type="entry name" value="Actin-like ATPase domain"/>
    <property type="match status" value="2"/>
</dbReference>
<dbReference type="CDD" id="cd24049">
    <property type="entry name" value="ASKHA_NBD_PilM"/>
    <property type="match status" value="1"/>
</dbReference>
<comment type="caution">
    <text evidence="1">The sequence shown here is derived from an EMBL/GenBank/DDBJ whole genome shotgun (WGS) entry which is preliminary data.</text>
</comment>
<dbReference type="InterPro" id="IPR005883">
    <property type="entry name" value="PilM"/>
</dbReference>
<dbReference type="EMBL" id="PFAK01000020">
    <property type="protein sequence ID" value="PIR96392.1"/>
    <property type="molecule type" value="Genomic_DNA"/>
</dbReference>
<dbReference type="InterPro" id="IPR050696">
    <property type="entry name" value="FtsA/MreB"/>
</dbReference>
<dbReference type="Proteomes" id="UP000230922">
    <property type="component" value="Unassembled WGS sequence"/>
</dbReference>
<protein>
    <recommendedName>
        <fullName evidence="3">SHS2 domain-containing protein</fullName>
    </recommendedName>
</protein>
<sequence>MSFPNFFKKNKSILGVDIGTANIKVAQVTQGESPILETYGIVNIDSPLGGKSNEAAIEEMAGILKTLLNKAGVSTKKCVISFPNSSVFTSVIELPIMKDEELNTAVEYEAKKYVPLALADIDLSWTVVAGEEASAQGKQKILLTAVPKQITQNYLKVFDLAGLQPQSGEIEALALIRSLIGEKQLNCVIIDIGAKATGVNIIEKGFLRLSRNLNVGGDTITNRISKSLNISNFRAEQFKKDFGVSSGTFLPDAIRPVLNSIKTEVAKLLKIYQAQNIRVDSIFLVGGGSNLPGIVDFFSDLEIKVLLGDPYQAVGYNKNLETILKRYSLSLPIAVGLALRKE</sequence>
<dbReference type="Gene3D" id="3.30.1490.300">
    <property type="match status" value="1"/>
</dbReference>
<proteinExistence type="predicted"/>
<accession>A0A2H0VBB8</accession>
<dbReference type="PANTHER" id="PTHR32432:SF3">
    <property type="entry name" value="ETHANOLAMINE UTILIZATION PROTEIN EUTJ"/>
    <property type="match status" value="1"/>
</dbReference>
<dbReference type="Gene3D" id="3.30.420.40">
    <property type="match status" value="2"/>
</dbReference>
<dbReference type="InterPro" id="IPR043129">
    <property type="entry name" value="ATPase_NBD"/>
</dbReference>
<dbReference type="AlphaFoldDB" id="A0A2H0VBB8"/>
<evidence type="ECO:0008006" key="3">
    <source>
        <dbReference type="Google" id="ProtNLM"/>
    </source>
</evidence>
<dbReference type="NCBIfam" id="TIGR01175">
    <property type="entry name" value="pilM"/>
    <property type="match status" value="1"/>
</dbReference>
<reference evidence="2" key="1">
    <citation type="submission" date="2017-09" db="EMBL/GenBank/DDBJ databases">
        <title>Depth-based differentiation of microbial function through sediment-hosted aquifers and enrichment of novel symbionts in the deep terrestrial subsurface.</title>
        <authorList>
            <person name="Probst A.J."/>
            <person name="Ladd B."/>
            <person name="Jarett J.K."/>
            <person name="Geller-Mcgrath D.E."/>
            <person name="Sieber C.M.K."/>
            <person name="Emerson J.B."/>
            <person name="Anantharaman K."/>
            <person name="Thomas B.C."/>
            <person name="Malmstrom R."/>
            <person name="Stieglmeier M."/>
            <person name="Klingl A."/>
            <person name="Woyke T."/>
            <person name="Ryan C.M."/>
            <person name="Banfield J.F."/>
        </authorList>
    </citation>
    <scope>NUCLEOTIDE SEQUENCE [LARGE SCALE GENOMIC DNA]</scope>
</reference>
<dbReference type="Pfam" id="PF11104">
    <property type="entry name" value="PilM_2"/>
    <property type="match status" value="1"/>
</dbReference>
<dbReference type="PIRSF" id="PIRSF019169">
    <property type="entry name" value="PilM"/>
    <property type="match status" value="1"/>
</dbReference>
<gene>
    <name evidence="1" type="ORF">COT92_01340</name>
</gene>
<evidence type="ECO:0000313" key="2">
    <source>
        <dbReference type="Proteomes" id="UP000230922"/>
    </source>
</evidence>
<organism evidence="1 2">
    <name type="scientific">Candidatus Doudnabacteria bacterium CG10_big_fil_rev_8_21_14_0_10_42_18</name>
    <dbReference type="NCBI Taxonomy" id="1974552"/>
    <lineage>
        <taxon>Bacteria</taxon>
        <taxon>Candidatus Doudnaibacteriota</taxon>
    </lineage>
</organism>